<dbReference type="GO" id="GO:0016301">
    <property type="term" value="F:kinase activity"/>
    <property type="evidence" value="ECO:0007669"/>
    <property type="project" value="UniProtKB-KW"/>
</dbReference>
<feature type="domain" description="PTS EIIA type-2" evidence="12">
    <location>
        <begin position="3"/>
        <end position="145"/>
    </location>
</feature>
<keyword evidence="6" id="KW-0808">Transferase</keyword>
<dbReference type="InterPro" id="IPR016152">
    <property type="entry name" value="PTrfase/Anion_transptr"/>
</dbReference>
<dbReference type="AlphaFoldDB" id="A0AAI8GUH2"/>
<reference evidence="15" key="1">
    <citation type="submission" date="2017-06" db="EMBL/GenBank/DDBJ databases">
        <title>FDA dAtabase for Regulatory Grade micrObial Sequences (FDA-ARGOS): Supporting development and validation of Infectious Disease Dx tests.</title>
        <authorList>
            <person name="Goldberg B."/>
            <person name="Campos J."/>
            <person name="Tallon L."/>
            <person name="Sadzewicz L."/>
            <person name="Sengamalay N."/>
            <person name="Ott S."/>
            <person name="Godinez A."/>
            <person name="Nagaraj S."/>
            <person name="Vavikolanu K."/>
            <person name="Nadendla S."/>
            <person name="George J."/>
            <person name="Geyer C."/>
            <person name="Sichtig H."/>
        </authorList>
    </citation>
    <scope>NUCLEOTIDE SEQUENCE [LARGE SCALE GENOMIC DNA]</scope>
    <source>
        <strain evidence="15">FDAARGOS_285</strain>
    </source>
</reference>
<evidence type="ECO:0000259" key="12">
    <source>
        <dbReference type="PROSITE" id="PS51094"/>
    </source>
</evidence>
<dbReference type="SUPFAM" id="SSF55804">
    <property type="entry name" value="Phoshotransferase/anion transport protein"/>
    <property type="match status" value="1"/>
</dbReference>
<organism evidence="13 15">
    <name type="scientific">Mammaliicoccus sciuri</name>
    <name type="common">Staphylococcus sciuri</name>
    <dbReference type="NCBI Taxonomy" id="1296"/>
    <lineage>
        <taxon>Bacteria</taxon>
        <taxon>Bacillati</taxon>
        <taxon>Bacillota</taxon>
        <taxon>Bacilli</taxon>
        <taxon>Bacillales</taxon>
        <taxon>Staphylococcaceae</taxon>
        <taxon>Mammaliicoccus</taxon>
    </lineage>
</organism>
<proteinExistence type="predicted"/>
<evidence type="ECO:0000256" key="9">
    <source>
        <dbReference type="ARBA" id="ARBA00037387"/>
    </source>
</evidence>
<reference evidence="14" key="4">
    <citation type="journal article" date="2023" name="Vet. Microbiol.">
        <title>Emergence of livestock-associated Mammaliicoccus sciuri ST71 co-harbouring mecA and mecC genes in Brazil.</title>
        <authorList>
            <person name="de Moura G.S."/>
            <person name="de Carvalho E."/>
            <person name="Ramos Sanchez E.M."/>
            <person name="Sellera F.P."/>
            <person name="Marques M.F.S."/>
            <person name="Heinemann M.B."/>
            <person name="De Vliegher S."/>
            <person name="Souza F.N."/>
            <person name="Mota R.A."/>
        </authorList>
    </citation>
    <scope>NUCLEOTIDE SEQUENCE</scope>
    <source>
        <strain evidence="14">BR656</strain>
    </source>
</reference>
<dbReference type="RefSeq" id="WP_048541650.1">
    <property type="nucleotide sequence ID" value="NZ_CAJVGN010000001.1"/>
</dbReference>
<keyword evidence="5" id="KW-0597">Phosphoprotein</keyword>
<keyword evidence="16" id="KW-1185">Reference proteome</keyword>
<dbReference type="EMBL" id="CP022046">
    <property type="protein sequence ID" value="ASE35053.1"/>
    <property type="molecule type" value="Genomic_DNA"/>
</dbReference>
<comment type="subcellular location">
    <subcellularLocation>
        <location evidence="1">Cytoplasm</location>
    </subcellularLocation>
</comment>
<evidence type="ECO:0000256" key="5">
    <source>
        <dbReference type="ARBA" id="ARBA00022553"/>
    </source>
</evidence>
<reference evidence="13" key="2">
    <citation type="submission" date="2017-12" db="EMBL/GenBank/DDBJ databases">
        <title>FDA dAtabase for Regulatory Grade micrObial Sequences (FDA-ARGOS): Supporting development and validation of Infectious Disease Dx tests.</title>
        <authorList>
            <person name="Campos J."/>
            <person name="Goldberg B."/>
            <person name="Tallon L."/>
            <person name="Sadzewicz L."/>
            <person name="Sengamalay N."/>
            <person name="Ott S."/>
            <person name="Godinez A."/>
            <person name="Nagaraj S."/>
            <person name="Vavikolanu K."/>
            <person name="Vyas G."/>
            <person name="Nadendla S."/>
            <person name="Aluvathingal J."/>
            <person name="Geyer C."/>
            <person name="Nandy P."/>
            <person name="Hobson J."/>
            <person name="Sichtig H."/>
        </authorList>
    </citation>
    <scope>NUCLEOTIDE SEQUENCE</scope>
    <source>
        <strain evidence="13">FDAARGOS_285</strain>
    </source>
</reference>
<sequence length="146" mass="16490">MTLIIKEEHIQIKEKVSNWEESIQIAAQPLLEVGYFNQAYINSMIQSVHDMGPYIVIAPEIAIAHARPNDDVHKVGLSLLKLNEHINFSDNSHYASLIFVLSAIDNEAHLEILRKLATILSDKETVQSLIDANSKSEIINIFKEND</sequence>
<comment type="subunit">
    <text evidence="2">Homodimer or homotrimer. Seems to be a monomer when not phosphorylated.</text>
</comment>
<evidence type="ECO:0000256" key="10">
    <source>
        <dbReference type="ARBA" id="ARBA00041175"/>
    </source>
</evidence>
<dbReference type="InterPro" id="IPR051351">
    <property type="entry name" value="Ascorbate-PTS_EIIA_comp"/>
</dbReference>
<evidence type="ECO:0000256" key="3">
    <source>
        <dbReference type="ARBA" id="ARBA00022448"/>
    </source>
</evidence>
<dbReference type="KEGG" id="sscu:CEP64_10730"/>
<evidence type="ECO:0000256" key="6">
    <source>
        <dbReference type="ARBA" id="ARBA00022679"/>
    </source>
</evidence>
<evidence type="ECO:0000256" key="1">
    <source>
        <dbReference type="ARBA" id="ARBA00004496"/>
    </source>
</evidence>
<keyword evidence="8" id="KW-0418">Kinase</keyword>
<evidence type="ECO:0000256" key="7">
    <source>
        <dbReference type="ARBA" id="ARBA00022683"/>
    </source>
</evidence>
<keyword evidence="7" id="KW-0598">Phosphotransferase system</keyword>
<evidence type="ECO:0000313" key="14">
    <source>
        <dbReference type="EMBL" id="MDL0117480.1"/>
    </source>
</evidence>
<evidence type="ECO:0000313" key="15">
    <source>
        <dbReference type="Proteomes" id="UP000197058"/>
    </source>
</evidence>
<keyword evidence="3" id="KW-0813">Transport</keyword>
<evidence type="ECO:0000256" key="2">
    <source>
        <dbReference type="ARBA" id="ARBA00011798"/>
    </source>
</evidence>
<dbReference type="PANTHER" id="PTHR36203">
    <property type="entry name" value="ASCORBATE-SPECIFIC PTS SYSTEM EIIA COMPONENT"/>
    <property type="match status" value="1"/>
</dbReference>
<keyword evidence="4" id="KW-0963">Cytoplasm</keyword>
<dbReference type="Pfam" id="PF00359">
    <property type="entry name" value="PTS_EIIA_2"/>
    <property type="match status" value="1"/>
</dbReference>
<evidence type="ECO:0000256" key="8">
    <source>
        <dbReference type="ARBA" id="ARBA00022777"/>
    </source>
</evidence>
<dbReference type="Proteomes" id="UP001176210">
    <property type="component" value="Unassembled WGS sequence"/>
</dbReference>
<protein>
    <recommendedName>
        <fullName evidence="10">Ascorbate-specific PTS system EIIA component</fullName>
    </recommendedName>
    <alternativeName>
        <fullName evidence="11">Ascorbate-specific phosphotransferase enzyme IIA component</fullName>
    </alternativeName>
</protein>
<name>A0AAI8GUH2_MAMSC</name>
<keyword evidence="14" id="KW-0762">Sugar transport</keyword>
<dbReference type="InterPro" id="IPR002178">
    <property type="entry name" value="PTS_EIIA_type-2_dom"/>
</dbReference>
<evidence type="ECO:0000256" key="4">
    <source>
        <dbReference type="ARBA" id="ARBA00022490"/>
    </source>
</evidence>
<evidence type="ECO:0000313" key="16">
    <source>
        <dbReference type="Proteomes" id="UP001176210"/>
    </source>
</evidence>
<evidence type="ECO:0000256" key="11">
    <source>
        <dbReference type="ARBA" id="ARBA00042072"/>
    </source>
</evidence>
<reference evidence="14" key="3">
    <citation type="submission" date="2022-09" db="EMBL/GenBank/DDBJ databases">
        <authorList>
            <person name="De Moura G.S."/>
            <person name="Carvalho E."/>
            <person name="Ramos Sanchez E.M."/>
            <person name="Sellera F.P."/>
            <person name="Marques M.F.S."/>
            <person name="Heinemann M.B."/>
            <person name="De Vliegher S."/>
            <person name="Souza F.N."/>
            <person name="Mota R.A."/>
        </authorList>
    </citation>
    <scope>NUCLEOTIDE SEQUENCE</scope>
    <source>
        <strain evidence="14">BR656</strain>
    </source>
</reference>
<dbReference type="GeneID" id="48593837"/>
<accession>A0AAI8GUH2</accession>
<comment type="function">
    <text evidence="9">The phosphoenolpyruvate-dependent sugar phosphotransferase system (sugar PTS), a major carbohydrate active transport system, catalyzes the phosphorylation of incoming sugar substrates concomitantly with their translocation across the cell membrane. The enzyme II UlaABC PTS system is involved in ascorbate transport.</text>
</comment>
<evidence type="ECO:0000313" key="13">
    <source>
        <dbReference type="EMBL" id="ASE35053.1"/>
    </source>
</evidence>
<dbReference type="GO" id="GO:0009401">
    <property type="term" value="P:phosphoenolpyruvate-dependent sugar phosphotransferase system"/>
    <property type="evidence" value="ECO:0007669"/>
    <property type="project" value="UniProtKB-KW"/>
</dbReference>
<dbReference type="PROSITE" id="PS51094">
    <property type="entry name" value="PTS_EIIA_TYPE_2"/>
    <property type="match status" value="1"/>
</dbReference>
<dbReference type="Gene3D" id="3.40.930.10">
    <property type="entry name" value="Mannitol-specific EII, Chain A"/>
    <property type="match status" value="1"/>
</dbReference>
<dbReference type="GO" id="GO:0005737">
    <property type="term" value="C:cytoplasm"/>
    <property type="evidence" value="ECO:0007669"/>
    <property type="project" value="UniProtKB-SubCell"/>
</dbReference>
<gene>
    <name evidence="13" type="ORF">CEP64_10730</name>
    <name evidence="14" type="ORF">OWO77_10985</name>
</gene>
<dbReference type="Proteomes" id="UP000197058">
    <property type="component" value="Chromosome"/>
</dbReference>
<dbReference type="PANTHER" id="PTHR36203:SF1">
    <property type="entry name" value="ASCORBATE-SPECIFIC PTS SYSTEM EIIA COMPONENT"/>
    <property type="match status" value="1"/>
</dbReference>
<dbReference type="EMBL" id="JAPNQM010000006">
    <property type="protein sequence ID" value="MDL0117480.1"/>
    <property type="molecule type" value="Genomic_DNA"/>
</dbReference>
<dbReference type="CDD" id="cd00211">
    <property type="entry name" value="PTS_IIA_fru"/>
    <property type="match status" value="1"/>
</dbReference>